<comment type="caution">
    <text evidence="9">The sequence shown here is derived from an EMBL/GenBank/DDBJ whole genome shotgun (WGS) entry which is preliminary data.</text>
</comment>
<gene>
    <name evidence="9" type="ORF">G3O07_17470</name>
</gene>
<dbReference type="RefSeq" id="WP_163938343.1">
    <property type="nucleotide sequence ID" value="NZ_BMQU01000004.1"/>
</dbReference>
<accession>A0A6I5RUG3</accession>
<comment type="function">
    <text evidence="7">Part of the tripartite ATP-independent periplasmic (TRAP) transport system.</text>
</comment>
<comment type="subcellular location">
    <subcellularLocation>
        <location evidence="7">Cell inner membrane</location>
        <topology evidence="7">Multi-pass membrane protein</topology>
    </subcellularLocation>
    <subcellularLocation>
        <location evidence="1">Cell membrane</location>
        <topology evidence="1">Multi-pass membrane protein</topology>
    </subcellularLocation>
</comment>
<feature type="transmembrane region" description="Helical" evidence="7">
    <location>
        <begin position="144"/>
        <end position="166"/>
    </location>
</feature>
<sequence>MNESLDFNVASDVTQGSGRRALMHLAQGFALAGGLTFMALIGMSLVSIVGRKLFSAPIRGDMELMEVGASFAIAAFLPLCELRGQHIKVDALTQWLPVRVRDLLDVLAHLLCCAVAWIMAWRTTQQMFDNHENGDVTTLLSFPLWIPLMLIVPSLVLLGVCALARISDIFQRMGGRA</sequence>
<evidence type="ECO:0000256" key="5">
    <source>
        <dbReference type="ARBA" id="ARBA00022989"/>
    </source>
</evidence>
<keyword evidence="5 7" id="KW-1133">Transmembrane helix</keyword>
<comment type="similarity">
    <text evidence="7">Belongs to the TRAP transporter small permease family.</text>
</comment>
<keyword evidence="4 7" id="KW-0812">Transmembrane</keyword>
<keyword evidence="6 7" id="KW-0472">Membrane</keyword>
<dbReference type="Pfam" id="PF04290">
    <property type="entry name" value="DctQ"/>
    <property type="match status" value="1"/>
</dbReference>
<dbReference type="GO" id="GO:0005886">
    <property type="term" value="C:plasma membrane"/>
    <property type="evidence" value="ECO:0007669"/>
    <property type="project" value="UniProtKB-SubCell"/>
</dbReference>
<evidence type="ECO:0000256" key="3">
    <source>
        <dbReference type="ARBA" id="ARBA00022475"/>
    </source>
</evidence>
<evidence type="ECO:0000259" key="8">
    <source>
        <dbReference type="Pfam" id="PF04290"/>
    </source>
</evidence>
<evidence type="ECO:0000256" key="4">
    <source>
        <dbReference type="ARBA" id="ARBA00022692"/>
    </source>
</evidence>
<comment type="caution">
    <text evidence="7">Lacks conserved residue(s) required for the propagation of feature annotation.</text>
</comment>
<keyword evidence="3" id="KW-1003">Cell membrane</keyword>
<evidence type="ECO:0000256" key="2">
    <source>
        <dbReference type="ARBA" id="ARBA00022448"/>
    </source>
</evidence>
<protein>
    <recommendedName>
        <fullName evidence="7">TRAP transporter small permease protein</fullName>
    </recommendedName>
</protein>
<dbReference type="Proteomes" id="UP000471751">
    <property type="component" value="Unassembled WGS sequence"/>
</dbReference>
<keyword evidence="10" id="KW-1185">Reference proteome</keyword>
<dbReference type="AlphaFoldDB" id="A0A6I5RUG3"/>
<feature type="transmembrane region" description="Helical" evidence="7">
    <location>
        <begin position="103"/>
        <end position="124"/>
    </location>
</feature>
<name>A0A6I5RUG3_9PSED</name>
<keyword evidence="7" id="KW-0997">Cell inner membrane</keyword>
<evidence type="ECO:0000313" key="10">
    <source>
        <dbReference type="Proteomes" id="UP000471751"/>
    </source>
</evidence>
<feature type="domain" description="Tripartite ATP-independent periplasmic transporters DctQ component" evidence="8">
    <location>
        <begin position="41"/>
        <end position="171"/>
    </location>
</feature>
<keyword evidence="2 7" id="KW-0813">Transport</keyword>
<feature type="transmembrane region" description="Helical" evidence="7">
    <location>
        <begin position="29"/>
        <end position="50"/>
    </location>
</feature>
<dbReference type="GO" id="GO:0022857">
    <property type="term" value="F:transmembrane transporter activity"/>
    <property type="evidence" value="ECO:0007669"/>
    <property type="project" value="UniProtKB-UniRule"/>
</dbReference>
<evidence type="ECO:0000313" key="9">
    <source>
        <dbReference type="EMBL" id="NES11131.1"/>
    </source>
</evidence>
<evidence type="ECO:0000256" key="1">
    <source>
        <dbReference type="ARBA" id="ARBA00004651"/>
    </source>
</evidence>
<comment type="subunit">
    <text evidence="7">The complex comprises the extracytoplasmic solute receptor protein and the two transmembrane proteins.</text>
</comment>
<proteinExistence type="inferred from homology"/>
<evidence type="ECO:0000256" key="7">
    <source>
        <dbReference type="RuleBase" id="RU369079"/>
    </source>
</evidence>
<reference evidence="9 10" key="1">
    <citation type="submission" date="2020-02" db="EMBL/GenBank/DDBJ databases">
        <title>Broccoli isolated Pseudomonas sp.</title>
        <authorList>
            <person name="Fujikawa T."/>
            <person name="Sawada H."/>
        </authorList>
    </citation>
    <scope>NUCLEOTIDE SEQUENCE [LARGE SCALE GENOMIC DNA]</scope>
    <source>
        <strain evidence="9 10">JCM 32154</strain>
    </source>
</reference>
<organism evidence="9 10">
    <name type="scientific">Pseudomonas laurentiana</name>
    <dbReference type="NCBI Taxonomy" id="2364649"/>
    <lineage>
        <taxon>Bacteria</taxon>
        <taxon>Pseudomonadati</taxon>
        <taxon>Pseudomonadota</taxon>
        <taxon>Gammaproteobacteria</taxon>
        <taxon>Pseudomonadales</taxon>
        <taxon>Pseudomonadaceae</taxon>
        <taxon>Pseudomonas</taxon>
    </lineage>
</organism>
<dbReference type="EMBL" id="JAAHBT010000205">
    <property type="protein sequence ID" value="NES11131.1"/>
    <property type="molecule type" value="Genomic_DNA"/>
</dbReference>
<dbReference type="InterPro" id="IPR055348">
    <property type="entry name" value="DctQ"/>
</dbReference>
<evidence type="ECO:0000256" key="6">
    <source>
        <dbReference type="ARBA" id="ARBA00023136"/>
    </source>
</evidence>